<dbReference type="PANTHER" id="PTHR46832">
    <property type="entry name" value="5'-METHYLTHIOADENOSINE/S-ADENOSYLHOMOCYSTEINE NUCLEOSIDASE"/>
    <property type="match status" value="1"/>
</dbReference>
<dbReference type="AlphaFoldDB" id="Q114Z1"/>
<dbReference type="GO" id="GO:0008782">
    <property type="term" value="F:adenosylhomocysteine nucleosidase activity"/>
    <property type="evidence" value="ECO:0007669"/>
    <property type="project" value="TreeGrafter"/>
</dbReference>
<organism evidence="2">
    <name type="scientific">Trichodesmium erythraeum (strain IMS101)</name>
    <dbReference type="NCBI Taxonomy" id="203124"/>
    <lineage>
        <taxon>Bacteria</taxon>
        <taxon>Bacillati</taxon>
        <taxon>Cyanobacteriota</taxon>
        <taxon>Cyanophyceae</taxon>
        <taxon>Oscillatoriophycideae</taxon>
        <taxon>Oscillatoriales</taxon>
        <taxon>Microcoleaceae</taxon>
        <taxon>Trichodesmium</taxon>
    </lineage>
</organism>
<sequence>MLSRCNFLVNYFFTGGIVKMIDTILVVQGQELKSVKRGLSCSLSVPPKLLPLPIGLTSVSRHLHQWQKKEDFCSQQPSNILVMGLCGSLSSQYMPGDIVIYDECVLLDKSQLLRQKCNSVLTNKLQTNLPKKASLVRGLTSDHLIYKAEEKQLLGKNTGAAVVDMEGFAILNFCAKLSISVAMVRVISDDCHHDIPDLSSTITSSGNLRPLPLAIAMFRQPIAAWQLIRGASKGLQVLQQVTSCLFTD</sequence>
<dbReference type="InterPro" id="IPR000845">
    <property type="entry name" value="Nucleoside_phosphorylase_d"/>
</dbReference>
<dbReference type="InterPro" id="IPR035994">
    <property type="entry name" value="Nucleoside_phosphorylase_sf"/>
</dbReference>
<dbReference type="KEGG" id="ter:Tery_1662"/>
<name>Q114Z1_TRIEI</name>
<dbReference type="SUPFAM" id="SSF53167">
    <property type="entry name" value="Purine and uridine phosphorylases"/>
    <property type="match status" value="1"/>
</dbReference>
<dbReference type="HOGENOM" id="CLU_097574_0_0_3"/>
<protein>
    <recommendedName>
        <fullName evidence="1">Nucleoside phosphorylase domain-containing protein</fullName>
    </recommendedName>
</protein>
<proteinExistence type="predicted"/>
<reference evidence="2" key="1">
    <citation type="submission" date="2006-06" db="EMBL/GenBank/DDBJ databases">
        <title>Complete sequence of Trichodesmium erythraeum IMS101.</title>
        <authorList>
            <consortium name="US DOE Joint Genome Institute"/>
            <person name="Copeland A."/>
            <person name="Lucas S."/>
            <person name="Lapidus A."/>
            <person name="Barry K."/>
            <person name="Detter J.C."/>
            <person name="Glavina del Rio T."/>
            <person name="Hammon N."/>
            <person name="Israni S."/>
            <person name="Dalin E."/>
            <person name="Tice H."/>
            <person name="Pitluck S."/>
            <person name="Kiss H."/>
            <person name="Munk A.C."/>
            <person name="Brettin T."/>
            <person name="Bruce D."/>
            <person name="Han C."/>
            <person name="Tapia R."/>
            <person name="Gilna P."/>
            <person name="Schmutz J."/>
            <person name="Larimer F."/>
            <person name="Land M."/>
            <person name="Hauser L."/>
            <person name="Kyrpides N."/>
            <person name="Kim E."/>
            <person name="Richardson P."/>
        </authorList>
    </citation>
    <scope>NUCLEOTIDE SEQUENCE [LARGE SCALE GENOMIC DNA]</scope>
    <source>
        <strain evidence="2">IMS101</strain>
    </source>
</reference>
<gene>
    <name evidence="2" type="ordered locus">Tery_1662</name>
</gene>
<dbReference type="OrthoDB" id="529685at2"/>
<dbReference type="eggNOG" id="COG0775">
    <property type="taxonomic scope" value="Bacteria"/>
</dbReference>
<accession>Q114Z1</accession>
<evidence type="ECO:0000313" key="2">
    <source>
        <dbReference type="EMBL" id="ABG50933.1"/>
    </source>
</evidence>
<dbReference type="STRING" id="203124.Tery_1662"/>
<dbReference type="GO" id="GO:0005829">
    <property type="term" value="C:cytosol"/>
    <property type="evidence" value="ECO:0007669"/>
    <property type="project" value="TreeGrafter"/>
</dbReference>
<evidence type="ECO:0000259" key="1">
    <source>
        <dbReference type="Pfam" id="PF01048"/>
    </source>
</evidence>
<feature type="domain" description="Nucleoside phosphorylase" evidence="1">
    <location>
        <begin position="76"/>
        <end position="192"/>
    </location>
</feature>
<dbReference type="GO" id="GO:0019284">
    <property type="term" value="P:L-methionine salvage from S-adenosylmethionine"/>
    <property type="evidence" value="ECO:0007669"/>
    <property type="project" value="TreeGrafter"/>
</dbReference>
<dbReference type="Gene3D" id="3.40.50.1580">
    <property type="entry name" value="Nucleoside phosphorylase domain"/>
    <property type="match status" value="1"/>
</dbReference>
<dbReference type="Pfam" id="PF01048">
    <property type="entry name" value="PNP_UDP_1"/>
    <property type="match status" value="1"/>
</dbReference>
<dbReference type="EMBL" id="CP000393">
    <property type="protein sequence ID" value="ABG50933.1"/>
    <property type="molecule type" value="Genomic_DNA"/>
</dbReference>
<dbReference type="GO" id="GO:0009116">
    <property type="term" value="P:nucleoside metabolic process"/>
    <property type="evidence" value="ECO:0007669"/>
    <property type="project" value="InterPro"/>
</dbReference>
<dbReference type="PANTHER" id="PTHR46832:SF1">
    <property type="entry name" value="5'-METHYLTHIOADENOSINE_S-ADENOSYLHOMOCYSTEINE NUCLEOSIDASE"/>
    <property type="match status" value="1"/>
</dbReference>
<dbReference type="GO" id="GO:0008930">
    <property type="term" value="F:methylthioadenosine nucleosidase activity"/>
    <property type="evidence" value="ECO:0007669"/>
    <property type="project" value="TreeGrafter"/>
</dbReference>